<evidence type="ECO:0000256" key="2">
    <source>
        <dbReference type="ARBA" id="ARBA00038331"/>
    </source>
</evidence>
<dbReference type="AlphaFoldDB" id="T1HZK9"/>
<dbReference type="InterPro" id="IPR006624">
    <property type="entry name" value="Beta-propeller_rpt_TECPR"/>
</dbReference>
<keyword evidence="4" id="KW-1185">Reference proteome</keyword>
<name>T1HZK9_RHOPR</name>
<dbReference type="Pfam" id="PF06462">
    <property type="entry name" value="Hyd_WA"/>
    <property type="match status" value="1"/>
</dbReference>
<dbReference type="VEuPathDB" id="VectorBase:RPRC009479"/>
<dbReference type="InterPro" id="IPR051513">
    <property type="entry name" value="Tectonin_beta-prop"/>
</dbReference>
<sequence length="240" mass="26629">MQNVATPCNIICLASSSQSLWVLSDEGEIFVRQGITNNQSAGKSWRKLNLEQFDKKVQLSHLSCGCDVVWACDLRGQVLMVVGSPFEIASYTFPPAWVFAEGKPLQSNTFNKVYVGPQSHMVWALDSAGNVYAREAIFPDYLLGTGWVPVPGISALQLSISSESVRALSREGVYKRIGITQSNYIGDAWLLMPIKLDYISATVNEGLWGISSNNGKLMRHSEKMFPLSDQVFVEKDWTLL</sequence>
<comment type="similarity">
    <text evidence="2">Belongs to the tectonin family.</text>
</comment>
<evidence type="ECO:0000313" key="3">
    <source>
        <dbReference type="EnsemblMetazoa" id="RPRC009479-PA"/>
    </source>
</evidence>
<reference evidence="3" key="1">
    <citation type="submission" date="2015-05" db="UniProtKB">
        <authorList>
            <consortium name="EnsemblMetazoa"/>
        </authorList>
    </citation>
    <scope>IDENTIFICATION</scope>
</reference>
<dbReference type="GO" id="GO:0030246">
    <property type="term" value="F:carbohydrate binding"/>
    <property type="evidence" value="ECO:0007669"/>
    <property type="project" value="UniProtKB-KW"/>
</dbReference>
<dbReference type="PANTHER" id="PTHR23250:SF3">
    <property type="entry name" value="FISH-EGG LECTIN-LIKE ISOFORM X1-RELATED"/>
    <property type="match status" value="1"/>
</dbReference>
<keyword evidence="1" id="KW-0430">Lectin</keyword>
<dbReference type="HOGENOM" id="CLU_1157676_0_0_1"/>
<protein>
    <recommendedName>
        <fullName evidence="5">Tectonin beta-propeller repeat-containing protein</fullName>
    </recommendedName>
</protein>
<evidence type="ECO:0000256" key="1">
    <source>
        <dbReference type="ARBA" id="ARBA00022734"/>
    </source>
</evidence>
<evidence type="ECO:0000313" key="4">
    <source>
        <dbReference type="Proteomes" id="UP000015103"/>
    </source>
</evidence>
<dbReference type="Proteomes" id="UP000015103">
    <property type="component" value="Unassembled WGS sequence"/>
</dbReference>
<dbReference type="EnsemblMetazoa" id="RPRC009479-RA">
    <property type="protein sequence ID" value="RPRC009479-PA"/>
    <property type="gene ID" value="RPRC009479"/>
</dbReference>
<accession>T1HZK9</accession>
<dbReference type="EMBL" id="ACPB03007516">
    <property type="status" value="NOT_ANNOTATED_CDS"/>
    <property type="molecule type" value="Genomic_DNA"/>
</dbReference>
<evidence type="ECO:0008006" key="5">
    <source>
        <dbReference type="Google" id="ProtNLM"/>
    </source>
</evidence>
<dbReference type="SMART" id="SM00706">
    <property type="entry name" value="TECPR"/>
    <property type="match status" value="4"/>
</dbReference>
<dbReference type="STRING" id="13249.T1HZK9"/>
<dbReference type="PANTHER" id="PTHR23250">
    <property type="entry name" value="DYSFERLIN-RELATED"/>
    <property type="match status" value="1"/>
</dbReference>
<organism evidence="3 4">
    <name type="scientific">Rhodnius prolixus</name>
    <name type="common">Triatomid bug</name>
    <dbReference type="NCBI Taxonomy" id="13249"/>
    <lineage>
        <taxon>Eukaryota</taxon>
        <taxon>Metazoa</taxon>
        <taxon>Ecdysozoa</taxon>
        <taxon>Arthropoda</taxon>
        <taxon>Hexapoda</taxon>
        <taxon>Insecta</taxon>
        <taxon>Pterygota</taxon>
        <taxon>Neoptera</taxon>
        <taxon>Paraneoptera</taxon>
        <taxon>Hemiptera</taxon>
        <taxon>Heteroptera</taxon>
        <taxon>Panheteroptera</taxon>
        <taxon>Cimicomorpha</taxon>
        <taxon>Reduviidae</taxon>
        <taxon>Triatominae</taxon>
        <taxon>Rhodnius</taxon>
    </lineage>
</organism>
<dbReference type="Pfam" id="PF19193">
    <property type="entry name" value="Tectonin"/>
    <property type="match status" value="1"/>
</dbReference>
<dbReference type="eggNOG" id="KOG3669">
    <property type="taxonomic scope" value="Eukaryota"/>
</dbReference>
<dbReference type="InParanoid" id="T1HZK9"/>
<proteinExistence type="inferred from homology"/>